<keyword evidence="3" id="KW-0547">Nucleotide-binding</keyword>
<evidence type="ECO:0000256" key="4">
    <source>
        <dbReference type="ARBA" id="ARBA00022777"/>
    </source>
</evidence>
<dbReference type="InterPro" id="IPR008271">
    <property type="entry name" value="Ser/Thr_kinase_AS"/>
</dbReference>
<dbReference type="EMBL" id="JARGDH010000006">
    <property type="protein sequence ID" value="KAL0265881.1"/>
    <property type="molecule type" value="Genomic_DNA"/>
</dbReference>
<dbReference type="Gene3D" id="1.10.510.10">
    <property type="entry name" value="Transferase(Phosphotransferase) domain 1"/>
    <property type="match status" value="1"/>
</dbReference>
<protein>
    <recommendedName>
        <fullName evidence="6">Protein kinase domain-containing protein</fullName>
    </recommendedName>
</protein>
<dbReference type="GO" id="GO:0050321">
    <property type="term" value="F:tau-protein kinase activity"/>
    <property type="evidence" value="ECO:0007669"/>
    <property type="project" value="TreeGrafter"/>
</dbReference>
<keyword evidence="1" id="KW-0723">Serine/threonine-protein kinase</keyword>
<dbReference type="PROSITE" id="PS00108">
    <property type="entry name" value="PROTEIN_KINASE_ST"/>
    <property type="match status" value="1"/>
</dbReference>
<evidence type="ECO:0000256" key="3">
    <source>
        <dbReference type="ARBA" id="ARBA00022741"/>
    </source>
</evidence>
<name>A0AAW2H891_9NEOP</name>
<evidence type="ECO:0000259" key="6">
    <source>
        <dbReference type="PROSITE" id="PS50011"/>
    </source>
</evidence>
<reference evidence="7" key="1">
    <citation type="journal article" date="2024" name="Gigascience">
        <title>Chromosome-level genome of the poultry shaft louse Menopon gallinae provides insight into the host-switching and adaptive evolution of parasitic lice.</title>
        <authorList>
            <person name="Xu Y."/>
            <person name="Ma L."/>
            <person name="Liu S."/>
            <person name="Liang Y."/>
            <person name="Liu Q."/>
            <person name="He Z."/>
            <person name="Tian L."/>
            <person name="Duan Y."/>
            <person name="Cai W."/>
            <person name="Li H."/>
            <person name="Song F."/>
        </authorList>
    </citation>
    <scope>NUCLEOTIDE SEQUENCE</scope>
    <source>
        <strain evidence="7">Cailab_2023a</strain>
    </source>
</reference>
<proteinExistence type="predicted"/>
<keyword evidence="2" id="KW-0808">Transferase</keyword>
<dbReference type="InterPro" id="IPR000719">
    <property type="entry name" value="Prot_kinase_dom"/>
</dbReference>
<dbReference type="SMART" id="SM00220">
    <property type="entry name" value="S_TKc"/>
    <property type="match status" value="1"/>
</dbReference>
<evidence type="ECO:0000256" key="1">
    <source>
        <dbReference type="ARBA" id="ARBA00022527"/>
    </source>
</evidence>
<organism evidence="7">
    <name type="scientific">Menopon gallinae</name>
    <name type="common">poultry shaft louse</name>
    <dbReference type="NCBI Taxonomy" id="328185"/>
    <lineage>
        <taxon>Eukaryota</taxon>
        <taxon>Metazoa</taxon>
        <taxon>Ecdysozoa</taxon>
        <taxon>Arthropoda</taxon>
        <taxon>Hexapoda</taxon>
        <taxon>Insecta</taxon>
        <taxon>Pterygota</taxon>
        <taxon>Neoptera</taxon>
        <taxon>Paraneoptera</taxon>
        <taxon>Psocodea</taxon>
        <taxon>Troctomorpha</taxon>
        <taxon>Phthiraptera</taxon>
        <taxon>Amblycera</taxon>
        <taxon>Menoponidae</taxon>
        <taxon>Menopon</taxon>
    </lineage>
</organism>
<sequence length="427" mass="49081">MDERDARRIFRQILSGVDYIHKNSIVHRDLKIENILVDENGNAKIIDFGLSNFYDRKRLLTTFCGSLYFAAPELLLGQKYCGPEVDVWSLGVILYVMICGTVPFDDKDMHTLQSKIKSAKLTFPGFVSECAKKLISSMIFVEPAQRYGLEQVMRDEWVNTDFDTAVDSYMSKRQPISAVDEEVLSVLEDVSCMQFPNIRKDIQRFLDICRRDNNTPEQVSWCMVPSVSLYYLLLENCGGEKSVSMVFSRKGRHRTCISAARDSSSTMPERIHNFIQFMSSMSQETARYYSGDIFAKEKVVVLYTEDGNDAEDPAEGPLENEYPQIRRSIIQGIFRGASCREIGDHALLRSLIVESCIRNKIAYDVTRKNYVCIAHHKRSTCNFKISPFYNIILGRFVLSFKYLSGDTDLFARVKELFINNLKNRKEE</sequence>
<dbReference type="PANTHER" id="PTHR24346:SF82">
    <property type="entry name" value="KP78A-RELATED"/>
    <property type="match status" value="1"/>
</dbReference>
<dbReference type="PROSITE" id="PS50011">
    <property type="entry name" value="PROTEIN_KINASE_DOM"/>
    <property type="match status" value="1"/>
</dbReference>
<keyword evidence="5" id="KW-0067">ATP-binding</keyword>
<evidence type="ECO:0000313" key="7">
    <source>
        <dbReference type="EMBL" id="KAL0265881.1"/>
    </source>
</evidence>
<dbReference type="GO" id="GO:0000226">
    <property type="term" value="P:microtubule cytoskeleton organization"/>
    <property type="evidence" value="ECO:0007669"/>
    <property type="project" value="TreeGrafter"/>
</dbReference>
<dbReference type="PANTHER" id="PTHR24346">
    <property type="entry name" value="MAP/MICROTUBULE AFFINITY-REGULATING KINASE"/>
    <property type="match status" value="1"/>
</dbReference>
<dbReference type="GO" id="GO:0035556">
    <property type="term" value="P:intracellular signal transduction"/>
    <property type="evidence" value="ECO:0007669"/>
    <property type="project" value="TreeGrafter"/>
</dbReference>
<dbReference type="AlphaFoldDB" id="A0AAW2H891"/>
<gene>
    <name evidence="7" type="ORF">PYX00_011598</name>
</gene>
<keyword evidence="4" id="KW-0418">Kinase</keyword>
<dbReference type="InterPro" id="IPR011009">
    <property type="entry name" value="Kinase-like_dom_sf"/>
</dbReference>
<dbReference type="GO" id="GO:0005524">
    <property type="term" value="F:ATP binding"/>
    <property type="evidence" value="ECO:0007669"/>
    <property type="project" value="UniProtKB-KW"/>
</dbReference>
<accession>A0AAW2H891</accession>
<evidence type="ECO:0000256" key="2">
    <source>
        <dbReference type="ARBA" id="ARBA00022679"/>
    </source>
</evidence>
<dbReference type="GO" id="GO:0005737">
    <property type="term" value="C:cytoplasm"/>
    <property type="evidence" value="ECO:0007669"/>
    <property type="project" value="TreeGrafter"/>
</dbReference>
<evidence type="ECO:0000256" key="5">
    <source>
        <dbReference type="ARBA" id="ARBA00022840"/>
    </source>
</evidence>
<dbReference type="FunFam" id="1.10.510.10:FF:000571">
    <property type="entry name" value="Maternal embryonic leucine zipper kinase"/>
    <property type="match status" value="1"/>
</dbReference>
<dbReference type="Pfam" id="PF00069">
    <property type="entry name" value="Pkinase"/>
    <property type="match status" value="1"/>
</dbReference>
<dbReference type="SUPFAM" id="SSF56112">
    <property type="entry name" value="Protein kinase-like (PK-like)"/>
    <property type="match status" value="1"/>
</dbReference>
<feature type="domain" description="Protein kinase" evidence="6">
    <location>
        <begin position="1"/>
        <end position="158"/>
    </location>
</feature>
<comment type="caution">
    <text evidence="7">The sequence shown here is derived from an EMBL/GenBank/DDBJ whole genome shotgun (WGS) entry which is preliminary data.</text>
</comment>